<feature type="transmembrane region" description="Helical" evidence="7">
    <location>
        <begin position="123"/>
        <end position="141"/>
    </location>
</feature>
<feature type="transmembrane region" description="Helical" evidence="7">
    <location>
        <begin position="153"/>
        <end position="170"/>
    </location>
</feature>
<dbReference type="AlphaFoldDB" id="A0A494YRW9"/>
<evidence type="ECO:0000256" key="2">
    <source>
        <dbReference type="ARBA" id="ARBA00009045"/>
    </source>
</evidence>
<evidence type="ECO:0000256" key="5">
    <source>
        <dbReference type="ARBA" id="ARBA00022989"/>
    </source>
</evidence>
<protein>
    <submittedName>
        <fullName evidence="9">Rhomboid family intramembrane serine protease</fullName>
    </submittedName>
</protein>
<accession>A0A494YRW9</accession>
<feature type="transmembrane region" description="Helical" evidence="7">
    <location>
        <begin position="64"/>
        <end position="87"/>
    </location>
</feature>
<sequence>MFIRNERSIKEFMQNYPIVSTLVIIHLVLWFIIDFLGLQIGLAIRDIGIGSNFLVAQGEYWRLFTPIFLHGDLMHALFNSFSLVLFGPALEQMLGKPKFLFAYFGAGLIGNIATYIFEPLLYVHLGASGAVFGLFGIYIFMVMNRKHLIDQSSAQMISTILIISLIMTFLRSNINIYAHLFGFIGGFIIAPLVLKNVRPYSPWRNQRRRYRDDDEIQFDPNRWRKKRWLPQKVRQHLIWIIIGILAVIGLLSRFF</sequence>
<evidence type="ECO:0000256" key="6">
    <source>
        <dbReference type="ARBA" id="ARBA00023136"/>
    </source>
</evidence>
<keyword evidence="5 7" id="KW-1133">Transmembrane helix</keyword>
<comment type="similarity">
    <text evidence="2">Belongs to the peptidase S54 family.</text>
</comment>
<dbReference type="Proteomes" id="UP000281813">
    <property type="component" value="Unassembled WGS sequence"/>
</dbReference>
<dbReference type="Gene3D" id="1.20.1540.10">
    <property type="entry name" value="Rhomboid-like"/>
    <property type="match status" value="1"/>
</dbReference>
<evidence type="ECO:0000313" key="9">
    <source>
        <dbReference type="EMBL" id="RKQ12368.1"/>
    </source>
</evidence>
<feature type="transmembrane region" description="Helical" evidence="7">
    <location>
        <begin position="236"/>
        <end position="254"/>
    </location>
</feature>
<reference evidence="9 10" key="1">
    <citation type="journal article" date="2015" name="Antonie Van Leeuwenhoek">
        <title>Oceanobacillus bengalensis sp. nov., a bacterium isolated from seawater of the Bay of Bengal.</title>
        <authorList>
            <person name="Yongchang O."/>
            <person name="Xiang W."/>
            <person name="Wang G."/>
        </authorList>
    </citation>
    <scope>NUCLEOTIDE SEQUENCE [LARGE SCALE GENOMIC DNA]</scope>
    <source>
        <strain evidence="9 10">MCCC 1K00260</strain>
    </source>
</reference>
<dbReference type="InterPro" id="IPR050925">
    <property type="entry name" value="Rhomboid_protease_S54"/>
</dbReference>
<organism evidence="9 10">
    <name type="scientific">Oceanobacillus bengalensis</name>
    <dbReference type="NCBI Taxonomy" id="1435466"/>
    <lineage>
        <taxon>Bacteria</taxon>
        <taxon>Bacillati</taxon>
        <taxon>Bacillota</taxon>
        <taxon>Bacilli</taxon>
        <taxon>Bacillales</taxon>
        <taxon>Bacillaceae</taxon>
        <taxon>Oceanobacillus</taxon>
    </lineage>
</organism>
<evidence type="ECO:0000259" key="8">
    <source>
        <dbReference type="Pfam" id="PF01694"/>
    </source>
</evidence>
<feature type="transmembrane region" description="Helical" evidence="7">
    <location>
        <begin position="99"/>
        <end position="117"/>
    </location>
</feature>
<feature type="transmembrane region" description="Helical" evidence="7">
    <location>
        <begin position="21"/>
        <end position="44"/>
    </location>
</feature>
<dbReference type="GO" id="GO:0006508">
    <property type="term" value="P:proteolysis"/>
    <property type="evidence" value="ECO:0007669"/>
    <property type="project" value="UniProtKB-KW"/>
</dbReference>
<feature type="transmembrane region" description="Helical" evidence="7">
    <location>
        <begin position="176"/>
        <end position="194"/>
    </location>
</feature>
<comment type="subcellular location">
    <subcellularLocation>
        <location evidence="1">Membrane</location>
        <topology evidence="1">Multi-pass membrane protein</topology>
    </subcellularLocation>
</comment>
<dbReference type="PANTHER" id="PTHR43731">
    <property type="entry name" value="RHOMBOID PROTEASE"/>
    <property type="match status" value="1"/>
</dbReference>
<evidence type="ECO:0000313" key="10">
    <source>
        <dbReference type="Proteomes" id="UP000281813"/>
    </source>
</evidence>
<name>A0A494YRW9_9BACI</name>
<keyword evidence="3 7" id="KW-0812">Transmembrane</keyword>
<dbReference type="RefSeq" id="WP_121134453.1">
    <property type="nucleotide sequence ID" value="NZ_JBHUFK010000059.1"/>
</dbReference>
<keyword evidence="6 7" id="KW-0472">Membrane</keyword>
<dbReference type="GO" id="GO:0004252">
    <property type="term" value="F:serine-type endopeptidase activity"/>
    <property type="evidence" value="ECO:0007669"/>
    <property type="project" value="InterPro"/>
</dbReference>
<dbReference type="SUPFAM" id="SSF144091">
    <property type="entry name" value="Rhomboid-like"/>
    <property type="match status" value="1"/>
</dbReference>
<keyword evidence="9" id="KW-0645">Protease</keyword>
<dbReference type="Pfam" id="PF01694">
    <property type="entry name" value="Rhomboid"/>
    <property type="match status" value="1"/>
</dbReference>
<comment type="caution">
    <text evidence="9">The sequence shown here is derived from an EMBL/GenBank/DDBJ whole genome shotgun (WGS) entry which is preliminary data.</text>
</comment>
<dbReference type="EMBL" id="RBZO01000044">
    <property type="protein sequence ID" value="RKQ12368.1"/>
    <property type="molecule type" value="Genomic_DNA"/>
</dbReference>
<gene>
    <name evidence="9" type="ORF">D8M05_18485</name>
</gene>
<feature type="domain" description="Peptidase S54 rhomboid" evidence="8">
    <location>
        <begin position="58"/>
        <end position="195"/>
    </location>
</feature>
<dbReference type="InterPro" id="IPR035952">
    <property type="entry name" value="Rhomboid-like_sf"/>
</dbReference>
<dbReference type="GO" id="GO:0016020">
    <property type="term" value="C:membrane"/>
    <property type="evidence" value="ECO:0007669"/>
    <property type="project" value="UniProtKB-SubCell"/>
</dbReference>
<keyword evidence="4" id="KW-0378">Hydrolase</keyword>
<evidence type="ECO:0000256" key="7">
    <source>
        <dbReference type="SAM" id="Phobius"/>
    </source>
</evidence>
<evidence type="ECO:0000256" key="3">
    <source>
        <dbReference type="ARBA" id="ARBA00022692"/>
    </source>
</evidence>
<keyword evidence="10" id="KW-1185">Reference proteome</keyword>
<dbReference type="InterPro" id="IPR022764">
    <property type="entry name" value="Peptidase_S54_rhomboid_dom"/>
</dbReference>
<evidence type="ECO:0000256" key="1">
    <source>
        <dbReference type="ARBA" id="ARBA00004141"/>
    </source>
</evidence>
<dbReference type="OrthoDB" id="9813074at2"/>
<proteinExistence type="inferred from homology"/>
<dbReference type="PANTHER" id="PTHR43731:SF14">
    <property type="entry name" value="PRESENILIN-ASSOCIATED RHOMBOID-LIKE PROTEIN, MITOCHONDRIAL"/>
    <property type="match status" value="1"/>
</dbReference>
<evidence type="ECO:0000256" key="4">
    <source>
        <dbReference type="ARBA" id="ARBA00022801"/>
    </source>
</evidence>